<evidence type="ECO:0000313" key="4">
    <source>
        <dbReference type="Proteomes" id="UP000823561"/>
    </source>
</evidence>
<dbReference type="GO" id="GO:0005737">
    <property type="term" value="C:cytoplasm"/>
    <property type="evidence" value="ECO:0007669"/>
    <property type="project" value="TreeGrafter"/>
</dbReference>
<dbReference type="AlphaFoldDB" id="A0AAV6FMG9"/>
<feature type="compositionally biased region" description="Basic and acidic residues" evidence="1">
    <location>
        <begin position="164"/>
        <end position="183"/>
    </location>
</feature>
<sequence length="914" mass="101019">MLAQVKQGSRQDSLKISCCITEEDNMGNVIHLRRDEPLKSKRQILSDVDIQVRHHNNNNRNNSNNTKVTEEPFPLTKQQTVTQEEKGGLQAPKRASEDPADDTSPTSEEVADKSVIKQAWRLEVGKAPSGKKPYGGGGITTSPPPPRPSGVTAVKSAVFQKWASMDRDHQRPLAKRQLSDESKASATSCRVKKNSVKRDLVEVRQMLSADTAQTRQTESSGGGGGGRPRTALKPHTTHRKLQKDFLPSTDVFQKVDVHAIKAGKELRSKKIYSVEMIAQAITEGAQTDLQKLRAIWIWLCHNIEYDVSGYLGLTKKVTSPEQVIETGRGVCCGYSSVLQQMCREVGIECEEVSGHGKGVGYRQGQTFQNTKSSHMWNAVHLEGHWYLLDSCWGAGRVDLDNKAFIKRYDDFYFLTDPENFINSHCPDEAEWQLLNDPISLDEFEKRVLKTSEFYRLGLTLVHPKHFLLVTENGEATISMSYSQPLDFTYQASLHSGTDQKEPNASIGILTVTTGTMKLKLMPPVCGTFGIMVFARPANATGTFSWVCSFLLECPEPAPVEELPENPFLSWGLQQNATSLGLKPCKYGSDAMALDSGSFELVLHTTRPVMMLCELTHRDLDKTLAKRCLATQIEPNQLTCHVLCPYIGYYRLSVFVRDYESVGDPFQNAGNFLLRCTGGAINLNELFPANLSATCGPGVRTLNAGLSKFSHATAQLVTQQGKCNITFNNSQDLELHAVLAKDHRKRPGYPLSRHVFFTHNGSKVTISVALPEPGVYKLSLYGKAGTSAANQDFNLLCDFVLRSSSETSWPPFPCGYTAWQRGSVLFEPRSGLLEPGTWVRFRVRVPGAQRVSVQGEQRVELQLNKSRVWEGEVFTGNSATQLKLATAGTAGCGGGSNNNMAIVMSFDVLTGQNEL</sequence>
<dbReference type="Pfam" id="PF23265">
    <property type="entry name" value="Ig-like_KY"/>
    <property type="match status" value="3"/>
</dbReference>
<organism evidence="3 4">
    <name type="scientific">Alosa alosa</name>
    <name type="common">allis shad</name>
    <dbReference type="NCBI Taxonomy" id="278164"/>
    <lineage>
        <taxon>Eukaryota</taxon>
        <taxon>Metazoa</taxon>
        <taxon>Chordata</taxon>
        <taxon>Craniata</taxon>
        <taxon>Vertebrata</taxon>
        <taxon>Euteleostomi</taxon>
        <taxon>Actinopterygii</taxon>
        <taxon>Neopterygii</taxon>
        <taxon>Teleostei</taxon>
        <taxon>Clupei</taxon>
        <taxon>Clupeiformes</taxon>
        <taxon>Clupeoidei</taxon>
        <taxon>Clupeidae</taxon>
        <taxon>Alosa</taxon>
    </lineage>
</organism>
<dbReference type="Pfam" id="PF01841">
    <property type="entry name" value="Transglut_core"/>
    <property type="match status" value="1"/>
</dbReference>
<dbReference type="SMART" id="SM00460">
    <property type="entry name" value="TGc"/>
    <property type="match status" value="1"/>
</dbReference>
<evidence type="ECO:0000256" key="1">
    <source>
        <dbReference type="SAM" id="MobiDB-lite"/>
    </source>
</evidence>
<dbReference type="EMBL" id="JADWDJ010000021">
    <property type="protein sequence ID" value="KAG5264078.1"/>
    <property type="molecule type" value="Genomic_DNA"/>
</dbReference>
<dbReference type="Gene3D" id="3.10.620.30">
    <property type="match status" value="1"/>
</dbReference>
<dbReference type="PANTHER" id="PTHR46333:SF4">
    <property type="entry name" value="TRANSGLUTAMINASE-LIKE DOMAIN-CONTAINING PROTEIN"/>
    <property type="match status" value="1"/>
</dbReference>
<reference evidence="3" key="1">
    <citation type="submission" date="2020-10" db="EMBL/GenBank/DDBJ databases">
        <title>Chromosome-scale genome assembly of the Allis shad, Alosa alosa.</title>
        <authorList>
            <person name="Margot Z."/>
            <person name="Christophe K."/>
            <person name="Cabau C."/>
            <person name="Louis A."/>
            <person name="Berthelot C."/>
            <person name="Parey E."/>
            <person name="Roest Crollius H."/>
            <person name="Montfort J."/>
            <person name="Robinson-Rechavi M."/>
            <person name="Bucao C."/>
            <person name="Bouchez O."/>
            <person name="Gislard M."/>
            <person name="Lluch J."/>
            <person name="Milhes M."/>
            <person name="Lampietro C."/>
            <person name="Lopez Roques C."/>
            <person name="Donnadieu C."/>
            <person name="Braasch I."/>
            <person name="Desvignes T."/>
            <person name="Postlethwait J."/>
            <person name="Bobe J."/>
            <person name="Guiguen Y."/>
        </authorList>
    </citation>
    <scope>NUCLEOTIDE SEQUENCE</scope>
    <source>
        <strain evidence="3">M-15738</strain>
        <tissue evidence="3">Blood</tissue>
    </source>
</reference>
<dbReference type="InterPro" id="IPR056564">
    <property type="entry name" value="Ig-like_KY"/>
</dbReference>
<feature type="region of interest" description="Disordered" evidence="1">
    <location>
        <begin position="164"/>
        <end position="192"/>
    </location>
</feature>
<dbReference type="SUPFAM" id="SSF54001">
    <property type="entry name" value="Cysteine proteinases"/>
    <property type="match status" value="1"/>
</dbReference>
<gene>
    <name evidence="3" type="ORF">AALO_G00271880</name>
</gene>
<proteinExistence type="predicted"/>
<accession>A0AAV6FMG9</accession>
<dbReference type="InterPro" id="IPR038765">
    <property type="entry name" value="Papain-like_cys_pep_sf"/>
</dbReference>
<dbReference type="InterPro" id="IPR002931">
    <property type="entry name" value="Transglutaminase-like"/>
</dbReference>
<dbReference type="PANTHER" id="PTHR46333">
    <property type="entry name" value="CYTOKINESIS PROTEIN 3"/>
    <property type="match status" value="1"/>
</dbReference>
<protein>
    <recommendedName>
        <fullName evidence="2">Transglutaminase-like domain-containing protein</fullName>
    </recommendedName>
</protein>
<feature type="region of interest" description="Disordered" evidence="1">
    <location>
        <begin position="49"/>
        <end position="151"/>
    </location>
</feature>
<evidence type="ECO:0000313" key="3">
    <source>
        <dbReference type="EMBL" id="KAG5264078.1"/>
    </source>
</evidence>
<comment type="caution">
    <text evidence="3">The sequence shown here is derived from an EMBL/GenBank/DDBJ whole genome shotgun (WGS) entry which is preliminary data.</text>
</comment>
<name>A0AAV6FMG9_9TELE</name>
<evidence type="ECO:0000259" key="2">
    <source>
        <dbReference type="SMART" id="SM00460"/>
    </source>
</evidence>
<dbReference type="Proteomes" id="UP000823561">
    <property type="component" value="Chromosome 21"/>
</dbReference>
<feature type="compositionally biased region" description="Polar residues" evidence="1">
    <location>
        <begin position="208"/>
        <end position="219"/>
    </location>
</feature>
<feature type="region of interest" description="Disordered" evidence="1">
    <location>
        <begin position="207"/>
        <end position="240"/>
    </location>
</feature>
<feature type="compositionally biased region" description="Basic residues" evidence="1">
    <location>
        <begin position="230"/>
        <end position="240"/>
    </location>
</feature>
<keyword evidence="4" id="KW-1185">Reference proteome</keyword>
<dbReference type="InterPro" id="IPR052557">
    <property type="entry name" value="CAP/Cytokinesis_protein"/>
</dbReference>
<feature type="domain" description="Transglutaminase-like" evidence="2">
    <location>
        <begin position="323"/>
        <end position="392"/>
    </location>
</feature>